<feature type="domain" description="Alcohol dehydrogenase-like N-terminal" evidence="3">
    <location>
        <begin position="28"/>
        <end position="111"/>
    </location>
</feature>
<dbReference type="GO" id="GO:0016651">
    <property type="term" value="F:oxidoreductase activity, acting on NAD(P)H"/>
    <property type="evidence" value="ECO:0007669"/>
    <property type="project" value="InterPro"/>
</dbReference>
<evidence type="ECO:0000313" key="5">
    <source>
        <dbReference type="Proteomes" id="UP000554235"/>
    </source>
</evidence>
<dbReference type="InterPro" id="IPR011032">
    <property type="entry name" value="GroES-like_sf"/>
</dbReference>
<keyword evidence="5" id="KW-1185">Reference proteome</keyword>
<dbReference type="SUPFAM" id="SSF50129">
    <property type="entry name" value="GroES-like"/>
    <property type="match status" value="1"/>
</dbReference>
<dbReference type="Gene3D" id="3.90.180.10">
    <property type="entry name" value="Medium-chain alcohol dehydrogenases, catalytic domain"/>
    <property type="match status" value="1"/>
</dbReference>
<comment type="similarity">
    <text evidence="1">Belongs to the zinc-containing alcohol dehydrogenase family.</text>
</comment>
<protein>
    <recommendedName>
        <fullName evidence="3">Alcohol dehydrogenase-like N-terminal domain-containing protein</fullName>
    </recommendedName>
</protein>
<evidence type="ECO:0000256" key="1">
    <source>
        <dbReference type="ARBA" id="ARBA00008072"/>
    </source>
</evidence>
<proteinExistence type="inferred from homology"/>
<dbReference type="OrthoDB" id="3233595at2759"/>
<dbReference type="PANTHER" id="PTHR45348:SF5">
    <property type="entry name" value="OXIDOREDUCTASE, PUTATIVE (AFU_ORTHOLOGUE AFUA_8G01420)-RELATED"/>
    <property type="match status" value="1"/>
</dbReference>
<evidence type="ECO:0000313" key="4">
    <source>
        <dbReference type="EMBL" id="KAF4463308.1"/>
    </source>
</evidence>
<sequence length="160" mass="17254">MWEARVRVSDEGDVTVSLHDVPIPKPQKGQVLIAVVVSGTNPKDWKLPASMEIAQGTNSGDDMAGVVEAVGEGVLDFKTGDRVAAFHQILTPHGSFAEYALAWEKSTFHLPQDITFEEGATIPLAAATAAVALFRLRPRHIGKSLAMLEKQGNVRNITLL</sequence>
<reference evidence="4 5" key="1">
    <citation type="submission" date="2020-01" db="EMBL/GenBank/DDBJ databases">
        <title>Identification and distribution of gene clusters putatively required for synthesis of sphingolipid metabolism inhibitors in phylogenetically diverse species of the filamentous fungus Fusarium.</title>
        <authorList>
            <person name="Kim H.-S."/>
            <person name="Busman M."/>
            <person name="Brown D.W."/>
            <person name="Divon H."/>
            <person name="Uhlig S."/>
            <person name="Proctor R.H."/>
        </authorList>
    </citation>
    <scope>NUCLEOTIDE SEQUENCE [LARGE SCALE GENOMIC DNA]</scope>
    <source>
        <strain evidence="4 5">NRRL 20459</strain>
    </source>
</reference>
<dbReference type="AlphaFoldDB" id="A0A8H4PAB3"/>
<keyword evidence="2" id="KW-0560">Oxidoreductase</keyword>
<dbReference type="InterPro" id="IPR047122">
    <property type="entry name" value="Trans-enoyl_RdTase-like"/>
</dbReference>
<comment type="caution">
    <text evidence="4">The sequence shown here is derived from an EMBL/GenBank/DDBJ whole genome shotgun (WGS) entry which is preliminary data.</text>
</comment>
<dbReference type="PANTHER" id="PTHR45348">
    <property type="entry name" value="HYPOTHETICAL OXIDOREDUCTASE (EUROFUNG)"/>
    <property type="match status" value="1"/>
</dbReference>
<accession>A0A8H4PAB3</accession>
<dbReference type="Proteomes" id="UP000554235">
    <property type="component" value="Unassembled WGS sequence"/>
</dbReference>
<name>A0A8H4PAB3_9HYPO</name>
<dbReference type="Pfam" id="PF08240">
    <property type="entry name" value="ADH_N"/>
    <property type="match status" value="1"/>
</dbReference>
<organism evidence="4 5">
    <name type="scientific">Fusarium albosuccineum</name>
    <dbReference type="NCBI Taxonomy" id="1237068"/>
    <lineage>
        <taxon>Eukaryota</taxon>
        <taxon>Fungi</taxon>
        <taxon>Dikarya</taxon>
        <taxon>Ascomycota</taxon>
        <taxon>Pezizomycotina</taxon>
        <taxon>Sordariomycetes</taxon>
        <taxon>Hypocreomycetidae</taxon>
        <taxon>Hypocreales</taxon>
        <taxon>Nectriaceae</taxon>
        <taxon>Fusarium</taxon>
        <taxon>Fusarium decemcellulare species complex</taxon>
    </lineage>
</organism>
<evidence type="ECO:0000256" key="2">
    <source>
        <dbReference type="ARBA" id="ARBA00023002"/>
    </source>
</evidence>
<evidence type="ECO:0000259" key="3">
    <source>
        <dbReference type="Pfam" id="PF08240"/>
    </source>
</evidence>
<dbReference type="EMBL" id="JAADYS010001386">
    <property type="protein sequence ID" value="KAF4463308.1"/>
    <property type="molecule type" value="Genomic_DNA"/>
</dbReference>
<dbReference type="InterPro" id="IPR013154">
    <property type="entry name" value="ADH-like_N"/>
</dbReference>
<gene>
    <name evidence="4" type="ORF">FALBO_9871</name>
</gene>